<reference evidence="1 2" key="1">
    <citation type="submission" date="2024-10" db="EMBL/GenBank/DDBJ databases">
        <title>The Natural Products Discovery Center: Release of the First 8490 Sequenced Strains for Exploring Actinobacteria Biosynthetic Diversity.</title>
        <authorList>
            <person name="Kalkreuter E."/>
            <person name="Kautsar S.A."/>
            <person name="Yang D."/>
            <person name="Bader C.D."/>
            <person name="Teijaro C.N."/>
            <person name="Fluegel L."/>
            <person name="Davis C.M."/>
            <person name="Simpson J.R."/>
            <person name="Lauterbach L."/>
            <person name="Steele A.D."/>
            <person name="Gui C."/>
            <person name="Meng S."/>
            <person name="Li G."/>
            <person name="Viehrig K."/>
            <person name="Ye F."/>
            <person name="Su P."/>
            <person name="Kiefer A.F."/>
            <person name="Nichols A."/>
            <person name="Cepeda A.J."/>
            <person name="Yan W."/>
            <person name="Fan B."/>
            <person name="Jiang Y."/>
            <person name="Adhikari A."/>
            <person name="Zheng C.-J."/>
            <person name="Schuster L."/>
            <person name="Cowan T.M."/>
            <person name="Smanski M.J."/>
            <person name="Chevrette M.G."/>
            <person name="De Carvalho L.P.S."/>
            <person name="Shen B."/>
        </authorList>
    </citation>
    <scope>NUCLEOTIDE SEQUENCE [LARGE SCALE GENOMIC DNA]</scope>
    <source>
        <strain evidence="1 2">NPDC019481</strain>
    </source>
</reference>
<keyword evidence="2" id="KW-1185">Reference proteome</keyword>
<dbReference type="SUPFAM" id="SSF51445">
    <property type="entry name" value="(Trans)glycosidases"/>
    <property type="match status" value="1"/>
</dbReference>
<dbReference type="Gene3D" id="3.40.50.880">
    <property type="match status" value="1"/>
</dbReference>
<comment type="caution">
    <text evidence="1">The sequence shown here is derived from an EMBL/GenBank/DDBJ whole genome shotgun (WGS) entry which is preliminary data.</text>
</comment>
<dbReference type="RefSeq" id="WP_397404719.1">
    <property type="nucleotide sequence ID" value="NZ_JBIRYI010000007.1"/>
</dbReference>
<dbReference type="EMBL" id="JBIRYI010000007">
    <property type="protein sequence ID" value="MFI2487748.1"/>
    <property type="molecule type" value="Genomic_DNA"/>
</dbReference>
<evidence type="ECO:0000313" key="2">
    <source>
        <dbReference type="Proteomes" id="UP001611580"/>
    </source>
</evidence>
<dbReference type="Gene3D" id="3.20.20.80">
    <property type="entry name" value="Glycosidases"/>
    <property type="match status" value="1"/>
</dbReference>
<dbReference type="Pfam" id="PF14871">
    <property type="entry name" value="GHL6"/>
    <property type="match status" value="1"/>
</dbReference>
<dbReference type="InterPro" id="IPR017853">
    <property type="entry name" value="GH"/>
</dbReference>
<organism evidence="1 2">
    <name type="scientific">Promicromonospora kroppenstedtii</name>
    <dbReference type="NCBI Taxonomy" id="440482"/>
    <lineage>
        <taxon>Bacteria</taxon>
        <taxon>Bacillati</taxon>
        <taxon>Actinomycetota</taxon>
        <taxon>Actinomycetes</taxon>
        <taxon>Micrococcales</taxon>
        <taxon>Promicromonosporaceae</taxon>
        <taxon>Promicromonospora</taxon>
    </lineage>
</organism>
<dbReference type="InterPro" id="IPR029062">
    <property type="entry name" value="Class_I_gatase-like"/>
</dbReference>
<sequence>MTAARTGLDGTHRWTQLTFVENDPLDFDLDEWADVIERTASTAVCISAGGYVAYYPTKVPLHHRSTYLGDRDLLGEVVDLARSRGMAVMARVDPHAVHRDVVEQRPEWIARTEDGDLLEHWAMPGIYLTDAFGGYSWELTTEVLREIARDYDVDALFANRWQGHGPGYTGSTAADFRAATGRSLPTSADPADGEAWAAYRAWRRTRLSELVAHWDRAVQDVAPAVRFVPNLGSFTAADLEPRVARSVPFLLVDHQARGDGEALWAAGRDAKRVRALHPGKPVGLITSVGPESHDFRWKDSVNAAVETTGWIVDGFVHGAFPWFTKFAARIPDPRWIPAVERAFGLHRTVSADLAESRPVAEVLVWDADERGAPAPVRDAASGVYQALVELGVPFEYVGPGSLAALARPGVRLVVVPEVPTVDEAAADALRAFAEGGGALLLTGGGPDVVAGPDAVMRGALVTELLGVDVVERRGGIVRNNYVQREPGGALQDGFGAAQRVVGGTRLVRFGLPDGAGADGSAGGWANGDGARGIDVSWRFVPDHPDLPMEEVYPRSEPSDPAVLGGEVGAGRVDVVGFNVAELYWQALQADHLTLLDNLVRRGLGGRRAVELRGRGVLDVATWVGDRSFTVLAANLTDPMMMRGQRRAVSPLDGFRVVLDLDRVGALAGGPVPADRLRVRVLAGGGWADAEARVAEGTAEVPLPPVEELAAARLTW</sequence>
<dbReference type="PANTHER" id="PTHR43405:SF1">
    <property type="entry name" value="GLYCOSYL HYDROLASE DIGH"/>
    <property type="match status" value="1"/>
</dbReference>
<accession>A0ABW7XJP2</accession>
<dbReference type="InterPro" id="IPR028212">
    <property type="entry name" value="GHL6"/>
</dbReference>
<protein>
    <submittedName>
        <fullName evidence="1">Family 10 glycosylhydrolase</fullName>
    </submittedName>
</protein>
<evidence type="ECO:0000313" key="1">
    <source>
        <dbReference type="EMBL" id="MFI2487748.1"/>
    </source>
</evidence>
<gene>
    <name evidence="1" type="ORF">ACH47X_12595</name>
</gene>
<name>A0ABW7XJP2_9MICO</name>
<proteinExistence type="predicted"/>
<dbReference type="Proteomes" id="UP001611580">
    <property type="component" value="Unassembled WGS sequence"/>
</dbReference>
<dbReference type="PANTHER" id="PTHR43405">
    <property type="entry name" value="GLYCOSYL HYDROLASE DIGH"/>
    <property type="match status" value="1"/>
</dbReference>
<dbReference type="InterPro" id="IPR052177">
    <property type="entry name" value="Divisome_Glycosyl_Hydrolase"/>
</dbReference>
<dbReference type="SUPFAM" id="SSF52317">
    <property type="entry name" value="Class I glutamine amidotransferase-like"/>
    <property type="match status" value="1"/>
</dbReference>